<dbReference type="GO" id="GO:0070180">
    <property type="term" value="F:large ribosomal subunit rRNA binding"/>
    <property type="evidence" value="ECO:0007669"/>
    <property type="project" value="TreeGrafter"/>
</dbReference>
<evidence type="ECO:0000256" key="2">
    <source>
        <dbReference type="ARBA" id="ARBA00022980"/>
    </source>
</evidence>
<dbReference type="GO" id="GO:0002181">
    <property type="term" value="P:cytoplasmic translation"/>
    <property type="evidence" value="ECO:0007669"/>
    <property type="project" value="TreeGrafter"/>
</dbReference>
<dbReference type="GO" id="GO:0022625">
    <property type="term" value="C:cytosolic large ribosomal subunit"/>
    <property type="evidence" value="ECO:0007669"/>
    <property type="project" value="TreeGrafter"/>
</dbReference>
<dbReference type="EMBL" id="MLFT02000008">
    <property type="protein sequence ID" value="PHT40258.1"/>
    <property type="molecule type" value="Genomic_DNA"/>
</dbReference>
<evidence type="ECO:0000256" key="3">
    <source>
        <dbReference type="ARBA" id="ARBA00023274"/>
    </source>
</evidence>
<protein>
    <submittedName>
        <fullName evidence="4">Uncharacterized protein</fullName>
    </submittedName>
</protein>
<keyword evidence="3" id="KW-0687">Ribonucleoprotein</keyword>
<keyword evidence="5" id="KW-1185">Reference proteome</keyword>
<accession>A0A2G2W4V9</accession>
<name>A0A2G2W4V9_CAPBA</name>
<proteinExistence type="inferred from homology"/>
<evidence type="ECO:0000256" key="1">
    <source>
        <dbReference type="ARBA" id="ARBA00008889"/>
    </source>
</evidence>
<dbReference type="PANTHER" id="PTHR45699:SF3">
    <property type="entry name" value="LARGE RIBOSOMAL SUBUNIT PROTEIN UL10"/>
    <property type="match status" value="1"/>
</dbReference>
<sequence>MLVDQIEGLSDYDYYSCVVYVPNGKFLSSIGPTDVKYWERYTRPDLVKEWRKHLDIILPMLVTSIQVTYGAYIMACFVDGKILKTTVLHNEMVVQEIKSNIVLCTNQIHEFGNEYMQLEVGFVLVAGSTWLEVKTFSYSSTDFLTFIRFSIHTFDPGILNIHITDDIDQAMRTHTSIPATYYLIAILGREKLGGLVTEEVVTDAFVNFDKMTKSSAQVFLLSETVMFDIHKSNGPLSVVVKKCILIFFEISENRTEHNNLYEAISKNI</sequence>
<organism evidence="4 5">
    <name type="scientific">Capsicum baccatum</name>
    <name type="common">Peruvian pepper</name>
    <dbReference type="NCBI Taxonomy" id="33114"/>
    <lineage>
        <taxon>Eukaryota</taxon>
        <taxon>Viridiplantae</taxon>
        <taxon>Streptophyta</taxon>
        <taxon>Embryophyta</taxon>
        <taxon>Tracheophyta</taxon>
        <taxon>Spermatophyta</taxon>
        <taxon>Magnoliopsida</taxon>
        <taxon>eudicotyledons</taxon>
        <taxon>Gunneridae</taxon>
        <taxon>Pentapetalae</taxon>
        <taxon>asterids</taxon>
        <taxon>lamiids</taxon>
        <taxon>Solanales</taxon>
        <taxon>Solanaceae</taxon>
        <taxon>Solanoideae</taxon>
        <taxon>Capsiceae</taxon>
        <taxon>Capsicum</taxon>
    </lineage>
</organism>
<dbReference type="InterPro" id="IPR050323">
    <property type="entry name" value="Ribosomal_protein_uL10"/>
</dbReference>
<comment type="caution">
    <text evidence="4">The sequence shown here is derived from an EMBL/GenBank/DDBJ whole genome shotgun (WGS) entry which is preliminary data.</text>
</comment>
<dbReference type="AlphaFoldDB" id="A0A2G2W4V9"/>
<evidence type="ECO:0000313" key="5">
    <source>
        <dbReference type="Proteomes" id="UP000224567"/>
    </source>
</evidence>
<reference evidence="4 5" key="1">
    <citation type="journal article" date="2017" name="Genome Biol.">
        <title>New reference genome sequences of hot pepper reveal the massive evolution of plant disease-resistance genes by retroduplication.</title>
        <authorList>
            <person name="Kim S."/>
            <person name="Park J."/>
            <person name="Yeom S.I."/>
            <person name="Kim Y.M."/>
            <person name="Seo E."/>
            <person name="Kim K.T."/>
            <person name="Kim M.S."/>
            <person name="Lee J.M."/>
            <person name="Cheong K."/>
            <person name="Shin H.S."/>
            <person name="Kim S.B."/>
            <person name="Han K."/>
            <person name="Lee J."/>
            <person name="Park M."/>
            <person name="Lee H.A."/>
            <person name="Lee H.Y."/>
            <person name="Lee Y."/>
            <person name="Oh S."/>
            <person name="Lee J.H."/>
            <person name="Choi E."/>
            <person name="Choi E."/>
            <person name="Lee S.E."/>
            <person name="Jeon J."/>
            <person name="Kim H."/>
            <person name="Choi G."/>
            <person name="Song H."/>
            <person name="Lee J."/>
            <person name="Lee S.C."/>
            <person name="Kwon J.K."/>
            <person name="Lee H.Y."/>
            <person name="Koo N."/>
            <person name="Hong Y."/>
            <person name="Kim R.W."/>
            <person name="Kang W.H."/>
            <person name="Huh J.H."/>
            <person name="Kang B.C."/>
            <person name="Yang T.J."/>
            <person name="Lee Y.H."/>
            <person name="Bennetzen J.L."/>
            <person name="Choi D."/>
        </authorList>
    </citation>
    <scope>NUCLEOTIDE SEQUENCE [LARGE SCALE GENOMIC DNA]</scope>
    <source>
        <strain evidence="5">cv. PBC81</strain>
    </source>
</reference>
<dbReference type="Proteomes" id="UP000224567">
    <property type="component" value="Unassembled WGS sequence"/>
</dbReference>
<dbReference type="STRING" id="33114.A0A2G2W4V9"/>
<comment type="similarity">
    <text evidence="1">Belongs to the universal ribosomal protein uL10 family.</text>
</comment>
<dbReference type="GO" id="GO:0003735">
    <property type="term" value="F:structural constituent of ribosome"/>
    <property type="evidence" value="ECO:0007669"/>
    <property type="project" value="TreeGrafter"/>
</dbReference>
<dbReference type="GO" id="GO:0000027">
    <property type="term" value="P:ribosomal large subunit assembly"/>
    <property type="evidence" value="ECO:0007669"/>
    <property type="project" value="TreeGrafter"/>
</dbReference>
<evidence type="ECO:0000313" key="4">
    <source>
        <dbReference type="EMBL" id="PHT40258.1"/>
    </source>
</evidence>
<dbReference type="PANTHER" id="PTHR45699">
    <property type="entry name" value="60S ACIDIC RIBOSOMAL PROTEIN P0"/>
    <property type="match status" value="1"/>
</dbReference>
<keyword evidence="2" id="KW-0689">Ribosomal protein</keyword>
<reference evidence="5" key="2">
    <citation type="journal article" date="2017" name="J. Anim. Genet.">
        <title>Multiple reference genome sequences of hot pepper reveal the massive evolution of plant disease resistance genes by retroduplication.</title>
        <authorList>
            <person name="Kim S."/>
            <person name="Park J."/>
            <person name="Yeom S.-I."/>
            <person name="Kim Y.-M."/>
            <person name="Seo E."/>
            <person name="Kim K.-T."/>
            <person name="Kim M.-S."/>
            <person name="Lee J.M."/>
            <person name="Cheong K."/>
            <person name="Shin H.-S."/>
            <person name="Kim S.-B."/>
            <person name="Han K."/>
            <person name="Lee J."/>
            <person name="Park M."/>
            <person name="Lee H.-A."/>
            <person name="Lee H.-Y."/>
            <person name="Lee Y."/>
            <person name="Oh S."/>
            <person name="Lee J.H."/>
            <person name="Choi E."/>
            <person name="Choi E."/>
            <person name="Lee S.E."/>
            <person name="Jeon J."/>
            <person name="Kim H."/>
            <person name="Choi G."/>
            <person name="Song H."/>
            <person name="Lee J."/>
            <person name="Lee S.-C."/>
            <person name="Kwon J.-K."/>
            <person name="Lee H.-Y."/>
            <person name="Koo N."/>
            <person name="Hong Y."/>
            <person name="Kim R.W."/>
            <person name="Kang W.-H."/>
            <person name="Huh J.H."/>
            <person name="Kang B.-C."/>
            <person name="Yang T.-J."/>
            <person name="Lee Y.-H."/>
            <person name="Bennetzen J.L."/>
            <person name="Choi D."/>
        </authorList>
    </citation>
    <scope>NUCLEOTIDE SEQUENCE [LARGE SCALE GENOMIC DNA]</scope>
    <source>
        <strain evidence="5">cv. PBC81</strain>
    </source>
</reference>
<dbReference type="OrthoDB" id="664960at2759"/>
<gene>
    <name evidence="4" type="ORF">CQW23_19112</name>
</gene>